<comment type="caution">
    <text evidence="1">The sequence shown here is derived from an EMBL/GenBank/DDBJ whole genome shotgun (WGS) entry which is preliminary data.</text>
</comment>
<gene>
    <name evidence="1" type="ORF">ACCI49_00865</name>
</gene>
<name>A0ABV4NVF3_9GAMM</name>
<organism evidence="1 2">
    <name type="scientific">Microbulbifer epialgicus</name>
    <dbReference type="NCBI Taxonomy" id="393907"/>
    <lineage>
        <taxon>Bacteria</taxon>
        <taxon>Pseudomonadati</taxon>
        <taxon>Pseudomonadota</taxon>
        <taxon>Gammaproteobacteria</taxon>
        <taxon>Cellvibrionales</taxon>
        <taxon>Microbulbiferaceae</taxon>
        <taxon>Microbulbifer</taxon>
    </lineage>
</organism>
<keyword evidence="2" id="KW-1185">Reference proteome</keyword>
<evidence type="ECO:0000313" key="1">
    <source>
        <dbReference type="EMBL" id="MFA0809455.1"/>
    </source>
</evidence>
<evidence type="ECO:0000313" key="2">
    <source>
        <dbReference type="Proteomes" id="UP001569428"/>
    </source>
</evidence>
<dbReference type="Proteomes" id="UP001569428">
    <property type="component" value="Unassembled WGS sequence"/>
</dbReference>
<accession>A0ABV4NVF3</accession>
<reference evidence="1 2" key="1">
    <citation type="submission" date="2024-08" db="EMBL/GenBank/DDBJ databases">
        <authorList>
            <person name="Ishaq N."/>
        </authorList>
    </citation>
    <scope>NUCLEOTIDE SEQUENCE [LARGE SCALE GENOMIC DNA]</scope>
    <source>
        <strain evidence="1 2">DSM 18651</strain>
    </source>
</reference>
<dbReference type="RefSeq" id="WP_371837072.1">
    <property type="nucleotide sequence ID" value="NZ_JBGMEK010000001.1"/>
</dbReference>
<proteinExistence type="predicted"/>
<dbReference type="EMBL" id="JBGMEK010000001">
    <property type="protein sequence ID" value="MFA0809455.1"/>
    <property type="molecule type" value="Genomic_DNA"/>
</dbReference>
<protein>
    <submittedName>
        <fullName evidence="1">Uncharacterized protein</fullName>
    </submittedName>
</protein>
<sequence length="128" mass="14844">MKTVNILYWEPWKLSETDRYSEIMEAKDKDYHLVSDIKKADKKTQELNKEFDQEFDIDNLRVLAHKVSIIADVKDQVDGTWVECQRAKILLKHIESRIICLVNKSLNNGKSLVKPKINPDSCVELVAS</sequence>